<evidence type="ECO:0000313" key="6">
    <source>
        <dbReference type="EMBL" id="XFO66923.1"/>
    </source>
</evidence>
<dbReference type="SMART" id="SM00387">
    <property type="entry name" value="HATPase_c"/>
    <property type="match status" value="1"/>
</dbReference>
<name>A0ABZ3INB8_9FIRM</name>
<dbReference type="Pfam" id="PF02518">
    <property type="entry name" value="HATPase_c"/>
    <property type="match status" value="1"/>
</dbReference>
<evidence type="ECO:0000256" key="3">
    <source>
        <dbReference type="ARBA" id="ARBA00022777"/>
    </source>
</evidence>
<keyword evidence="4" id="KW-0902">Two-component regulatory system</keyword>
<dbReference type="InterPro" id="IPR050640">
    <property type="entry name" value="Bact_2-comp_sensor_kinase"/>
</dbReference>
<keyword evidence="3" id="KW-0418">Kinase</keyword>
<sequence length="412" mass="45433">MPVYQGLTLADIVNVKVLQEIQDKFSDATGLAAVIVDSAGQPVTTPSNFTRLCNLIRSTPQGLSRCMGSDDSGGRMAASQLCPSVYRCHAGLIDLGAPISINQQHLGGFLAGQVILPEDGGDMANEVLNGVADLSLDQESVLDMLAEIRVIPEERVKAAADLLYIMTNYIVEIAMANIAQKQLMDELKAKADLEKVLRETELKALQSQVNPHFLFNTLNTIARLALLEEAPRTQEVVYALSDLLRNNLRNIDEMITVDEEVQYIKNYLLIQKMRFGDRIQATIMIPEALLEQKIPVMTLQPLVENAIIHGLEPKRDGGNIHISGDIHGNQYQLSITDTGVGVTKSQIERIFRNEKRIAGKGQTTGLGIINVHKRIQHYFGLHCGLAISGEQDQGTTVKISLPYEFITQEIRL</sequence>
<protein>
    <recommendedName>
        <fullName evidence="2">histidine kinase</fullName>
        <ecNumber evidence="2">2.7.13.3</ecNumber>
    </recommendedName>
</protein>
<dbReference type="Pfam" id="PF10114">
    <property type="entry name" value="PocR"/>
    <property type="match status" value="1"/>
</dbReference>
<feature type="domain" description="Histidine kinase" evidence="5">
    <location>
        <begin position="299"/>
        <end position="405"/>
    </location>
</feature>
<dbReference type="InterPro" id="IPR003594">
    <property type="entry name" value="HATPase_dom"/>
</dbReference>
<dbReference type="PRINTS" id="PR00344">
    <property type="entry name" value="BCTRLSENSOR"/>
</dbReference>
<evidence type="ECO:0000256" key="1">
    <source>
        <dbReference type="ARBA" id="ARBA00000085"/>
    </source>
</evidence>
<proteinExistence type="predicted"/>
<gene>
    <name evidence="6" type="ORF">SPSIL_030940</name>
</gene>
<keyword evidence="3" id="KW-0808">Transferase</keyword>
<evidence type="ECO:0000259" key="5">
    <source>
        <dbReference type="PROSITE" id="PS50109"/>
    </source>
</evidence>
<evidence type="ECO:0000256" key="4">
    <source>
        <dbReference type="ARBA" id="ARBA00023012"/>
    </source>
</evidence>
<reference evidence="6" key="1">
    <citation type="submission" date="2024-05" db="EMBL/GenBank/DDBJ databases">
        <title>Isolation and characterization of Sporomusa carbonis sp. nov., a carboxydotrophic hydrogenogen in the genus of Sporomusa isolated from a charcoal burning pile.</title>
        <authorList>
            <person name="Boeer T."/>
            <person name="Rosenbaum F."/>
            <person name="Eysell L."/>
            <person name="Mueller V."/>
            <person name="Daniel R."/>
            <person name="Poehlein A."/>
        </authorList>
    </citation>
    <scope>NUCLEOTIDE SEQUENCE [LARGE SCALE GENOMIC DNA]</scope>
    <source>
        <strain evidence="6">DSM 10669</strain>
    </source>
</reference>
<evidence type="ECO:0000313" key="7">
    <source>
        <dbReference type="Proteomes" id="UP000216752"/>
    </source>
</evidence>
<evidence type="ECO:0000256" key="2">
    <source>
        <dbReference type="ARBA" id="ARBA00012438"/>
    </source>
</evidence>
<dbReference type="EMBL" id="CP155573">
    <property type="protein sequence ID" value="XFO66923.1"/>
    <property type="molecule type" value="Genomic_DNA"/>
</dbReference>
<dbReference type="PROSITE" id="PS50109">
    <property type="entry name" value="HIS_KIN"/>
    <property type="match status" value="1"/>
</dbReference>
<dbReference type="RefSeq" id="WP_094605048.1">
    <property type="nucleotide sequence ID" value="NZ_CP155573.1"/>
</dbReference>
<dbReference type="Pfam" id="PF06580">
    <property type="entry name" value="His_kinase"/>
    <property type="match status" value="1"/>
</dbReference>
<dbReference type="InterPro" id="IPR004358">
    <property type="entry name" value="Sig_transdc_His_kin-like_C"/>
</dbReference>
<dbReference type="Proteomes" id="UP000216752">
    <property type="component" value="Chromosome"/>
</dbReference>
<dbReference type="InterPro" id="IPR018771">
    <property type="entry name" value="PocR_dom"/>
</dbReference>
<dbReference type="EC" id="2.7.13.3" evidence="2"/>
<dbReference type="InterPro" id="IPR036890">
    <property type="entry name" value="HATPase_C_sf"/>
</dbReference>
<keyword evidence="7" id="KW-1185">Reference proteome</keyword>
<dbReference type="InterPro" id="IPR005467">
    <property type="entry name" value="His_kinase_dom"/>
</dbReference>
<dbReference type="SUPFAM" id="SSF55874">
    <property type="entry name" value="ATPase domain of HSP90 chaperone/DNA topoisomerase II/histidine kinase"/>
    <property type="match status" value="1"/>
</dbReference>
<dbReference type="Gene3D" id="3.30.565.10">
    <property type="entry name" value="Histidine kinase-like ATPase, C-terminal domain"/>
    <property type="match status" value="1"/>
</dbReference>
<accession>A0ABZ3INB8</accession>
<dbReference type="InterPro" id="IPR010559">
    <property type="entry name" value="Sig_transdc_His_kin_internal"/>
</dbReference>
<dbReference type="PANTHER" id="PTHR34220">
    <property type="entry name" value="SENSOR HISTIDINE KINASE YPDA"/>
    <property type="match status" value="1"/>
</dbReference>
<comment type="catalytic activity">
    <reaction evidence="1">
        <text>ATP + protein L-histidine = ADP + protein N-phospho-L-histidine.</text>
        <dbReference type="EC" id="2.7.13.3"/>
    </reaction>
</comment>
<dbReference type="PANTHER" id="PTHR34220:SF7">
    <property type="entry name" value="SENSOR HISTIDINE KINASE YPDA"/>
    <property type="match status" value="1"/>
</dbReference>
<organism evidence="6 7">
    <name type="scientific">Sporomusa silvacetica DSM 10669</name>
    <dbReference type="NCBI Taxonomy" id="1123289"/>
    <lineage>
        <taxon>Bacteria</taxon>
        <taxon>Bacillati</taxon>
        <taxon>Bacillota</taxon>
        <taxon>Negativicutes</taxon>
        <taxon>Selenomonadales</taxon>
        <taxon>Sporomusaceae</taxon>
        <taxon>Sporomusa</taxon>
    </lineage>
</organism>